<feature type="compositionally biased region" description="Polar residues" evidence="2">
    <location>
        <begin position="734"/>
        <end position="743"/>
    </location>
</feature>
<evidence type="ECO:0000256" key="1">
    <source>
        <dbReference type="SAM" id="Coils"/>
    </source>
</evidence>
<comment type="caution">
    <text evidence="4">The sequence shown here is derived from an EMBL/GenBank/DDBJ whole genome shotgun (WGS) entry which is preliminary data.</text>
</comment>
<feature type="domain" description="WW" evidence="3">
    <location>
        <begin position="664"/>
        <end position="697"/>
    </location>
</feature>
<dbReference type="PROSITE" id="PS50020">
    <property type="entry name" value="WW_DOMAIN_2"/>
    <property type="match status" value="2"/>
</dbReference>
<dbReference type="STRING" id="1202772.A0A1V9ZJL3"/>
<reference evidence="4 5" key="1">
    <citation type="journal article" date="2014" name="Genome Biol. Evol.">
        <title>The secreted proteins of Achlya hypogyna and Thraustotheca clavata identify the ancestral oomycete secretome and reveal gene acquisitions by horizontal gene transfer.</title>
        <authorList>
            <person name="Misner I."/>
            <person name="Blouin N."/>
            <person name="Leonard G."/>
            <person name="Richards T.A."/>
            <person name="Lane C.E."/>
        </authorList>
    </citation>
    <scope>NUCLEOTIDE SEQUENCE [LARGE SCALE GENOMIC DNA]</scope>
    <source>
        <strain evidence="4 5">ATCC 48635</strain>
    </source>
</reference>
<keyword evidence="5" id="KW-1185">Reference proteome</keyword>
<dbReference type="SUPFAM" id="SSF51045">
    <property type="entry name" value="WW domain"/>
    <property type="match status" value="1"/>
</dbReference>
<keyword evidence="1" id="KW-0175">Coiled coil</keyword>
<feature type="coiled-coil region" evidence="1">
    <location>
        <begin position="510"/>
        <end position="540"/>
    </location>
</feature>
<dbReference type="CDD" id="cd00201">
    <property type="entry name" value="WW"/>
    <property type="match status" value="2"/>
</dbReference>
<dbReference type="EMBL" id="JNBR01000089">
    <property type="protein sequence ID" value="OQR98157.1"/>
    <property type="molecule type" value="Genomic_DNA"/>
</dbReference>
<feature type="coiled-coil region" evidence="1">
    <location>
        <begin position="564"/>
        <end position="620"/>
    </location>
</feature>
<dbReference type="SMART" id="SM00456">
    <property type="entry name" value="WW"/>
    <property type="match status" value="2"/>
</dbReference>
<gene>
    <name evidence="4" type="ORF">ACHHYP_09071</name>
</gene>
<dbReference type="Proteomes" id="UP000243579">
    <property type="component" value="Unassembled WGS sequence"/>
</dbReference>
<accession>A0A1V9ZJL3</accession>
<dbReference type="InterPro" id="IPR036020">
    <property type="entry name" value="WW_dom_sf"/>
</dbReference>
<feature type="compositionally biased region" description="Acidic residues" evidence="2">
    <location>
        <begin position="259"/>
        <end position="268"/>
    </location>
</feature>
<evidence type="ECO:0000313" key="4">
    <source>
        <dbReference type="EMBL" id="OQR98157.1"/>
    </source>
</evidence>
<sequence>MLRSVGTPSSVATTVNAALERDKTNWSQWAVYLVAQLKLMSGMRERDESEIKAATLLLLYLLSCKPSLVPVLILEGVVPLLVHEVLTVQKSLLVGVPPQPASAHVAELCHPLDVSVAIDALRYSQQPLVHDLRTREQLEYLLPLGPLSMAYILEGVLLPLSEVDECLLVRPPARLLFTFPIDRPSPRAVDELATVVAQSTLFQYHLAVRALVMLARAAPHSIERHRLLRDGALHALALASALPTPDVPATSSAPPPEPASDDNDDDAESVSCATFRATSPAPPESDARPTAEEMAAIYALTQSPQAGGLATVLSLQFAAGMAASGLAAVSLDELARTAREQAPVALPSGLHDRATALLTAQQRSRSPQLGAVQSPAKKPASLARRVPPRTCACCRLSAVEVSGLARRAEDVAQSVVAGYLVLRDGLGPADDFRSWLERQPSRALRDHRAATRAAVAAEAARVRHEREECDRTTMARELGLMVVHDKPPETEGERRARLERRRQELAAWQLQRAAENAARVERLIEEKTESRERLEMARADVAWRPPAPAPPDPLAAEAMRVQALLQATREAKRALAEERALRAEDHRSRLLRQYHAALERQRAADETARATAELRAMRAEEAARRQAWREIAEKEADDALAARLAERKRVRAEERRRRRQQLHPDKYSDWRRVYVDATTCYYENTVTGASQWEPPDWSAPTWVVLTDEASGQPYYFNPATGTSSWEPPCDLPTPTASNPPTHA</sequence>
<dbReference type="Pfam" id="PF00397">
    <property type="entry name" value="WW"/>
    <property type="match status" value="1"/>
</dbReference>
<evidence type="ECO:0000259" key="3">
    <source>
        <dbReference type="PROSITE" id="PS50020"/>
    </source>
</evidence>
<dbReference type="InterPro" id="IPR001202">
    <property type="entry name" value="WW_dom"/>
</dbReference>
<dbReference type="AlphaFoldDB" id="A0A1V9ZJL3"/>
<dbReference type="Gene3D" id="2.20.70.10">
    <property type="match status" value="1"/>
</dbReference>
<organism evidence="4 5">
    <name type="scientific">Achlya hypogyna</name>
    <name type="common">Oomycete</name>
    <name type="synonym">Protoachlya hypogyna</name>
    <dbReference type="NCBI Taxonomy" id="1202772"/>
    <lineage>
        <taxon>Eukaryota</taxon>
        <taxon>Sar</taxon>
        <taxon>Stramenopiles</taxon>
        <taxon>Oomycota</taxon>
        <taxon>Saprolegniomycetes</taxon>
        <taxon>Saprolegniales</taxon>
        <taxon>Achlyaceae</taxon>
        <taxon>Achlya</taxon>
    </lineage>
</organism>
<dbReference type="OrthoDB" id="206948at2759"/>
<proteinExistence type="predicted"/>
<evidence type="ECO:0000256" key="2">
    <source>
        <dbReference type="SAM" id="MobiDB-lite"/>
    </source>
</evidence>
<feature type="region of interest" description="Disordered" evidence="2">
    <location>
        <begin position="715"/>
        <end position="743"/>
    </location>
</feature>
<feature type="region of interest" description="Disordered" evidence="2">
    <location>
        <begin position="361"/>
        <end position="381"/>
    </location>
</feature>
<evidence type="ECO:0000313" key="5">
    <source>
        <dbReference type="Proteomes" id="UP000243579"/>
    </source>
</evidence>
<protein>
    <recommendedName>
        <fullName evidence="3">WW domain-containing protein</fullName>
    </recommendedName>
</protein>
<feature type="domain" description="WW" evidence="3">
    <location>
        <begin position="702"/>
        <end position="730"/>
    </location>
</feature>
<name>A0A1V9ZJL3_ACHHY</name>
<dbReference type="PROSITE" id="PS01159">
    <property type="entry name" value="WW_DOMAIN_1"/>
    <property type="match status" value="2"/>
</dbReference>
<feature type="region of interest" description="Disordered" evidence="2">
    <location>
        <begin position="244"/>
        <end position="289"/>
    </location>
</feature>